<dbReference type="InterPro" id="IPR036393">
    <property type="entry name" value="AceGlu_kinase-like_sf"/>
</dbReference>
<evidence type="ECO:0000256" key="2">
    <source>
        <dbReference type="ARBA" id="ARBA00022741"/>
    </source>
</evidence>
<keyword evidence="4" id="KW-0067">ATP-binding</keyword>
<dbReference type="PANTHER" id="PTHR43654">
    <property type="entry name" value="GLUTAMATE 5-KINASE"/>
    <property type="match status" value="1"/>
</dbReference>
<evidence type="ECO:0000256" key="4">
    <source>
        <dbReference type="ARBA" id="ARBA00022840"/>
    </source>
</evidence>
<name>A0AAJ2NT11_ALKPS</name>
<dbReference type="SUPFAM" id="SSF53633">
    <property type="entry name" value="Carbamate kinase-like"/>
    <property type="match status" value="1"/>
</dbReference>
<dbReference type="EMBL" id="JAWJAY010000757">
    <property type="protein sequence ID" value="MDV2887981.1"/>
    <property type="molecule type" value="Genomic_DNA"/>
</dbReference>
<dbReference type="AlphaFoldDB" id="A0AAJ2NT11"/>
<dbReference type="GO" id="GO:0005524">
    <property type="term" value="F:ATP binding"/>
    <property type="evidence" value="ECO:0007669"/>
    <property type="project" value="UniProtKB-KW"/>
</dbReference>
<proteinExistence type="predicted"/>
<evidence type="ECO:0000259" key="5">
    <source>
        <dbReference type="Pfam" id="PF00696"/>
    </source>
</evidence>
<dbReference type="GO" id="GO:0004349">
    <property type="term" value="F:glutamate 5-kinase activity"/>
    <property type="evidence" value="ECO:0007669"/>
    <property type="project" value="TreeGrafter"/>
</dbReference>
<comment type="caution">
    <text evidence="6">The sequence shown here is derived from an EMBL/GenBank/DDBJ whole genome shotgun (WGS) entry which is preliminary data.</text>
</comment>
<accession>A0AAJ2NT11</accession>
<organism evidence="6 7">
    <name type="scientific">Alkalihalophilus pseudofirmus</name>
    <name type="common">Bacillus pseudofirmus</name>
    <dbReference type="NCBI Taxonomy" id="79885"/>
    <lineage>
        <taxon>Bacteria</taxon>
        <taxon>Bacillati</taxon>
        <taxon>Bacillota</taxon>
        <taxon>Bacilli</taxon>
        <taxon>Bacillales</taxon>
        <taxon>Bacillaceae</taxon>
        <taxon>Alkalihalophilus</taxon>
    </lineage>
</organism>
<feature type="non-terminal residue" evidence="6">
    <location>
        <position position="87"/>
    </location>
</feature>
<dbReference type="Gene3D" id="3.40.1160.10">
    <property type="entry name" value="Acetylglutamate kinase-like"/>
    <property type="match status" value="1"/>
</dbReference>
<feature type="domain" description="Aspartate/glutamate/uridylate kinase" evidence="5">
    <location>
        <begin position="1"/>
        <end position="86"/>
    </location>
</feature>
<dbReference type="InterPro" id="IPR001057">
    <property type="entry name" value="Glu/AcGlu_kinase"/>
</dbReference>
<sequence>MKIGSSSLTNDCGTICEEKLEDHVAALSSLRQQGHDVILISSGAVAAGFHALGYPDRPKTVAGKQAAAAVGQGLLMQHYNQLFQQYD</sequence>
<evidence type="ECO:0000313" key="7">
    <source>
        <dbReference type="Proteomes" id="UP001285636"/>
    </source>
</evidence>
<keyword evidence="3" id="KW-0418">Kinase</keyword>
<dbReference type="PANTHER" id="PTHR43654:SF1">
    <property type="entry name" value="ISOPENTENYL PHOSPHATE KINASE"/>
    <property type="match status" value="1"/>
</dbReference>
<reference evidence="6" key="1">
    <citation type="submission" date="2023-10" db="EMBL/GenBank/DDBJ databases">
        <title>Screening of Alkalihalophilus pseudofirmusBZ-TG-HK211 and Its Alleviation of Salt Stress on Rapeseed Growth.</title>
        <authorList>
            <person name="Zhao B."/>
            <person name="Guo T."/>
        </authorList>
    </citation>
    <scope>NUCLEOTIDE SEQUENCE</scope>
    <source>
        <strain evidence="6">BZ-TG-HK211</strain>
    </source>
</reference>
<dbReference type="InterPro" id="IPR001048">
    <property type="entry name" value="Asp/Glu/Uridylate_kinase"/>
</dbReference>
<evidence type="ECO:0000256" key="3">
    <source>
        <dbReference type="ARBA" id="ARBA00022777"/>
    </source>
</evidence>
<protein>
    <submittedName>
        <fullName evidence="6">Glutamate 5-kinase</fullName>
    </submittedName>
</protein>
<dbReference type="PRINTS" id="PR00474">
    <property type="entry name" value="GLU5KINASE"/>
</dbReference>
<gene>
    <name evidence="6" type="ORF">RYX45_22700</name>
</gene>
<evidence type="ECO:0000256" key="1">
    <source>
        <dbReference type="ARBA" id="ARBA00022679"/>
    </source>
</evidence>
<dbReference type="GO" id="GO:0005829">
    <property type="term" value="C:cytosol"/>
    <property type="evidence" value="ECO:0007669"/>
    <property type="project" value="TreeGrafter"/>
</dbReference>
<evidence type="ECO:0000313" key="6">
    <source>
        <dbReference type="EMBL" id="MDV2887981.1"/>
    </source>
</evidence>
<keyword evidence="1" id="KW-0808">Transferase</keyword>
<dbReference type="Pfam" id="PF00696">
    <property type="entry name" value="AA_kinase"/>
    <property type="match status" value="1"/>
</dbReference>
<dbReference type="Proteomes" id="UP001285636">
    <property type="component" value="Unassembled WGS sequence"/>
</dbReference>
<keyword evidence="2" id="KW-0547">Nucleotide-binding</keyword>